<reference evidence="2" key="1">
    <citation type="submission" date="2016-11" db="EMBL/GenBank/DDBJ databases">
        <authorList>
            <person name="Jaros S."/>
            <person name="Januszkiewicz K."/>
            <person name="Wedrychowicz H."/>
        </authorList>
    </citation>
    <scope>NUCLEOTIDE SEQUENCE [LARGE SCALE GENOMIC DNA]</scope>
    <source>
        <strain evidence="2">CGMCC 4.3555</strain>
    </source>
</reference>
<dbReference type="EMBL" id="FRBK01000026">
    <property type="protein sequence ID" value="SHN24463.1"/>
    <property type="molecule type" value="Genomic_DNA"/>
</dbReference>
<gene>
    <name evidence="1" type="ORF">SAMN05216268_126104</name>
</gene>
<accession>A0A9X8N7V1</accession>
<dbReference type="AlphaFoldDB" id="A0A9X8N7V1"/>
<comment type="caution">
    <text evidence="1">The sequence shown here is derived from an EMBL/GenBank/DDBJ whole genome shotgun (WGS) entry which is preliminary data.</text>
</comment>
<evidence type="ECO:0000313" key="2">
    <source>
        <dbReference type="Proteomes" id="UP000184388"/>
    </source>
</evidence>
<sequence>MTKIVIEEGQGVDAGLVREFWVDVDRYGLRSTLSFEEAGERVHVKWYVDSVEQGPSFEAEFGMDLTDEEAGRLVAAIERAREAARAHA</sequence>
<name>A0A9X8N7V1_9ACTN</name>
<dbReference type="RefSeq" id="WP_143179764.1">
    <property type="nucleotide sequence ID" value="NZ_FRBK01000026.1"/>
</dbReference>
<organism evidence="1 2">
    <name type="scientific">Streptomyces yunnanensis</name>
    <dbReference type="NCBI Taxonomy" id="156453"/>
    <lineage>
        <taxon>Bacteria</taxon>
        <taxon>Bacillati</taxon>
        <taxon>Actinomycetota</taxon>
        <taxon>Actinomycetes</taxon>
        <taxon>Kitasatosporales</taxon>
        <taxon>Streptomycetaceae</taxon>
        <taxon>Streptomyces</taxon>
    </lineage>
</organism>
<dbReference type="Proteomes" id="UP000184388">
    <property type="component" value="Unassembled WGS sequence"/>
</dbReference>
<proteinExistence type="predicted"/>
<evidence type="ECO:0000313" key="1">
    <source>
        <dbReference type="EMBL" id="SHN24463.1"/>
    </source>
</evidence>
<protein>
    <submittedName>
        <fullName evidence="1">Uncharacterized protein</fullName>
    </submittedName>
</protein>